<dbReference type="GO" id="GO:0005730">
    <property type="term" value="C:nucleolus"/>
    <property type="evidence" value="ECO:0007669"/>
    <property type="project" value="UniProtKB-ARBA"/>
</dbReference>
<dbReference type="InterPro" id="IPR022238">
    <property type="entry name" value="Bud23_C"/>
</dbReference>
<evidence type="ECO:0000256" key="1">
    <source>
        <dbReference type="ARBA" id="ARBA00004123"/>
    </source>
</evidence>
<sequence>MSRPEHSAPPEIYYNEAEARKYTTNTRIQSIQAEMTYRAIELLALPQGQVSYLLDIGCGSGLSGECLEEDGHLWVGVDISEAMLHVAVNDRDVKEGDLFLWDIGHGLSFRPGAFDGAISVSVLQWLCNADKSSHNPYTRLSRFFSTLYTSLSRGARAVFQFYPESPDQTDMILTSATRSGFAGGLVVDYPNSTKAKKYYLCLLAGYKGIEHQAPELPKGLDGDGLPETAAYENRRLQQQRDRRKNKKRTGLKDKAWILKKKDAMRNKGLPTSLDSKYTGRKRRPKF</sequence>
<dbReference type="Gene3D" id="3.40.50.150">
    <property type="entry name" value="Vaccinia Virus protein VP39"/>
    <property type="match status" value="1"/>
</dbReference>
<dbReference type="AlphaFoldDB" id="A0A507D4F8"/>
<evidence type="ECO:0000313" key="12">
    <source>
        <dbReference type="EMBL" id="TPX38696.1"/>
    </source>
</evidence>
<dbReference type="PANTHER" id="PTHR12734">
    <property type="entry name" value="METHYLTRANSFERASE-RELATED"/>
    <property type="match status" value="1"/>
</dbReference>
<feature type="compositionally biased region" description="Basic and acidic residues" evidence="9">
    <location>
        <begin position="250"/>
        <end position="265"/>
    </location>
</feature>
<dbReference type="InterPro" id="IPR013216">
    <property type="entry name" value="Methyltransf_11"/>
</dbReference>
<dbReference type="InterPro" id="IPR039769">
    <property type="entry name" value="Bud23-like"/>
</dbReference>
<dbReference type="Proteomes" id="UP000317494">
    <property type="component" value="Unassembled WGS sequence"/>
</dbReference>
<dbReference type="STRING" id="286115.A0A507D4F8"/>
<keyword evidence="7" id="KW-0949">S-adenosyl-L-methionine</keyword>
<evidence type="ECO:0000256" key="3">
    <source>
        <dbReference type="ARBA" id="ARBA00005547"/>
    </source>
</evidence>
<dbReference type="EMBL" id="QEAM01000585">
    <property type="protein sequence ID" value="TPX38696.1"/>
    <property type="molecule type" value="Genomic_DNA"/>
</dbReference>
<dbReference type="Pfam" id="PF08241">
    <property type="entry name" value="Methyltransf_11"/>
    <property type="match status" value="1"/>
</dbReference>
<evidence type="ECO:0000256" key="5">
    <source>
        <dbReference type="ARBA" id="ARBA00022603"/>
    </source>
</evidence>
<comment type="similarity">
    <text evidence="3">Belongs to the class I-like SAM-binding methyltransferase superfamily. BUD23/WBSCR22 family.</text>
</comment>
<dbReference type="Pfam" id="PF12589">
    <property type="entry name" value="WBS_methylT"/>
    <property type="match status" value="1"/>
</dbReference>
<keyword evidence="4" id="KW-0963">Cytoplasm</keyword>
<proteinExistence type="inferred from homology"/>
<dbReference type="GO" id="GO:0005737">
    <property type="term" value="C:cytoplasm"/>
    <property type="evidence" value="ECO:0007669"/>
    <property type="project" value="UniProtKB-SubCell"/>
</dbReference>
<evidence type="ECO:0000256" key="2">
    <source>
        <dbReference type="ARBA" id="ARBA00004496"/>
    </source>
</evidence>
<dbReference type="EMBL" id="QEAN01000137">
    <property type="protein sequence ID" value="TPX46372.1"/>
    <property type="molecule type" value="Genomic_DNA"/>
</dbReference>
<dbReference type="FunFam" id="3.40.50.150:FF:000017">
    <property type="entry name" value="probable 18S rRNA (Guanine-N(7))-methyltransferase"/>
    <property type="match status" value="1"/>
</dbReference>
<dbReference type="InterPro" id="IPR029063">
    <property type="entry name" value="SAM-dependent_MTases_sf"/>
</dbReference>
<keyword evidence="5" id="KW-0489">Methyltransferase</keyword>
<dbReference type="GO" id="GO:0070476">
    <property type="term" value="P:rRNA (guanine-N7)-methylation"/>
    <property type="evidence" value="ECO:0007669"/>
    <property type="project" value="InterPro"/>
</dbReference>
<organism evidence="13 14">
    <name type="scientific">Synchytrium endobioticum</name>
    <dbReference type="NCBI Taxonomy" id="286115"/>
    <lineage>
        <taxon>Eukaryota</taxon>
        <taxon>Fungi</taxon>
        <taxon>Fungi incertae sedis</taxon>
        <taxon>Chytridiomycota</taxon>
        <taxon>Chytridiomycota incertae sedis</taxon>
        <taxon>Chytridiomycetes</taxon>
        <taxon>Synchytriales</taxon>
        <taxon>Synchytriaceae</taxon>
        <taxon>Synchytrium</taxon>
    </lineage>
</organism>
<evidence type="ECO:0000259" key="11">
    <source>
        <dbReference type="Pfam" id="PF12589"/>
    </source>
</evidence>
<evidence type="ECO:0000256" key="9">
    <source>
        <dbReference type="SAM" id="MobiDB-lite"/>
    </source>
</evidence>
<dbReference type="PANTHER" id="PTHR12734:SF0">
    <property type="entry name" value="18S RRNA (GUANINE-N(7))-METHYLTRANSFERASE-RELATED"/>
    <property type="match status" value="1"/>
</dbReference>
<dbReference type="SUPFAM" id="SSF53335">
    <property type="entry name" value="S-adenosyl-L-methionine-dependent methyltransferases"/>
    <property type="match status" value="1"/>
</dbReference>
<evidence type="ECO:0000313" key="13">
    <source>
        <dbReference type="EMBL" id="TPX46372.1"/>
    </source>
</evidence>
<evidence type="ECO:0000256" key="4">
    <source>
        <dbReference type="ARBA" id="ARBA00022490"/>
    </source>
</evidence>
<protein>
    <recommendedName>
        <fullName evidence="16">18S rRNA (guanine(1575)-N(7))-methyltransferase Bud23 C-terminal domain-containing protein</fullName>
    </recommendedName>
</protein>
<keyword evidence="14" id="KW-1185">Reference proteome</keyword>
<dbReference type="OrthoDB" id="2877at2759"/>
<dbReference type="Proteomes" id="UP000320475">
    <property type="component" value="Unassembled WGS sequence"/>
</dbReference>
<keyword evidence="6" id="KW-0808">Transferase</keyword>
<accession>A0A507D4F8</accession>
<comment type="caution">
    <text evidence="13">The sequence shown here is derived from an EMBL/GenBank/DDBJ whole genome shotgun (WGS) entry which is preliminary data.</text>
</comment>
<evidence type="ECO:0000313" key="14">
    <source>
        <dbReference type="Proteomes" id="UP000317494"/>
    </source>
</evidence>
<evidence type="ECO:0000256" key="6">
    <source>
        <dbReference type="ARBA" id="ARBA00022679"/>
    </source>
</evidence>
<evidence type="ECO:0000256" key="7">
    <source>
        <dbReference type="ARBA" id="ARBA00022691"/>
    </source>
</evidence>
<dbReference type="GO" id="GO:0016435">
    <property type="term" value="F:rRNA (guanine) methyltransferase activity"/>
    <property type="evidence" value="ECO:0007669"/>
    <property type="project" value="InterPro"/>
</dbReference>
<gene>
    <name evidence="12" type="ORF">SeLEV6574_g07687</name>
    <name evidence="13" type="ORF">SeMB42_g03710</name>
</gene>
<evidence type="ECO:0000256" key="8">
    <source>
        <dbReference type="ARBA" id="ARBA00023242"/>
    </source>
</evidence>
<name>A0A507D4F8_9FUNG</name>
<feature type="domain" description="Methyltransferase type 11" evidence="10">
    <location>
        <begin position="54"/>
        <end position="131"/>
    </location>
</feature>
<dbReference type="CDD" id="cd02440">
    <property type="entry name" value="AdoMet_MTases"/>
    <property type="match status" value="1"/>
</dbReference>
<evidence type="ECO:0008006" key="16">
    <source>
        <dbReference type="Google" id="ProtNLM"/>
    </source>
</evidence>
<evidence type="ECO:0000313" key="15">
    <source>
        <dbReference type="Proteomes" id="UP000320475"/>
    </source>
</evidence>
<comment type="subcellular location">
    <subcellularLocation>
        <location evidence="2">Cytoplasm</location>
    </subcellularLocation>
    <subcellularLocation>
        <location evidence="1">Nucleus</location>
    </subcellularLocation>
</comment>
<evidence type="ECO:0000259" key="10">
    <source>
        <dbReference type="Pfam" id="PF08241"/>
    </source>
</evidence>
<reference evidence="14 15" key="1">
    <citation type="journal article" date="2019" name="Sci. Rep.">
        <title>Comparative genomics of chytrid fungi reveal insights into the obligate biotrophic and pathogenic lifestyle of Synchytrium endobioticum.</title>
        <authorList>
            <person name="van de Vossenberg B.T.L.H."/>
            <person name="Warris S."/>
            <person name="Nguyen H.D.T."/>
            <person name="van Gent-Pelzer M.P.E."/>
            <person name="Joly D.L."/>
            <person name="van de Geest H.C."/>
            <person name="Bonants P.J.M."/>
            <person name="Smith D.S."/>
            <person name="Levesque C.A."/>
            <person name="van der Lee T.A.J."/>
        </authorList>
    </citation>
    <scope>NUCLEOTIDE SEQUENCE [LARGE SCALE GENOMIC DNA]</scope>
    <source>
        <strain evidence="12 15">LEV6574</strain>
        <strain evidence="13 14">MB42</strain>
    </source>
</reference>
<feature type="domain" description="18S rRNA (guanine(1575)-N(7))-methyltransferase Bud23 C-terminal" evidence="11">
    <location>
        <begin position="205"/>
        <end position="283"/>
    </location>
</feature>
<keyword evidence="8" id="KW-0539">Nucleus</keyword>
<dbReference type="VEuPathDB" id="FungiDB:SeMB42_g03710"/>
<feature type="region of interest" description="Disordered" evidence="9">
    <location>
        <begin position="233"/>
        <end position="286"/>
    </location>
</feature>